<comment type="caution">
    <text evidence="1">The sequence shown here is derived from an EMBL/GenBank/DDBJ whole genome shotgun (WGS) entry which is preliminary data.</text>
</comment>
<protein>
    <submittedName>
        <fullName evidence="1">Uncharacterized protein</fullName>
    </submittedName>
</protein>
<name>A0ABC9TTK2_CLOSY</name>
<accession>A0ABC9TTK2</accession>
<dbReference type="EMBL" id="AWSU01000311">
    <property type="protein sequence ID" value="ERI74596.1"/>
    <property type="molecule type" value="Genomic_DNA"/>
</dbReference>
<evidence type="ECO:0000313" key="2">
    <source>
        <dbReference type="Proteomes" id="UP000016491"/>
    </source>
</evidence>
<organism evidence="1 2">
    <name type="scientific">[Clostridium] symbiosum ATCC 14940</name>
    <dbReference type="NCBI Taxonomy" id="411472"/>
    <lineage>
        <taxon>Bacteria</taxon>
        <taxon>Bacillati</taxon>
        <taxon>Bacillota</taxon>
        <taxon>Clostridia</taxon>
        <taxon>Lachnospirales</taxon>
        <taxon>Lachnospiraceae</taxon>
        <taxon>Otoolea</taxon>
    </lineage>
</organism>
<dbReference type="AlphaFoldDB" id="A0ABC9TTK2"/>
<evidence type="ECO:0000313" key="1">
    <source>
        <dbReference type="EMBL" id="ERI74596.1"/>
    </source>
</evidence>
<dbReference type="Proteomes" id="UP000016491">
    <property type="component" value="Unassembled WGS sequence"/>
</dbReference>
<sequence>FDPQGSREPRQKLFRILRTLNLFRSTRLSRASTSSLQFPYYVMTISIHKALASLDIWKCWGLCDRIISIHKALASLDQAAGRCTVPRGISIHKALASL</sequence>
<proteinExistence type="predicted"/>
<feature type="non-terminal residue" evidence="1">
    <location>
        <position position="98"/>
    </location>
</feature>
<gene>
    <name evidence="1" type="ORF">CLOSYM_03847</name>
</gene>
<reference evidence="1 2" key="1">
    <citation type="submission" date="2013-07" db="EMBL/GenBank/DDBJ databases">
        <authorList>
            <person name="Weinstock G."/>
            <person name="Sodergren E."/>
            <person name="Wylie T."/>
            <person name="Fulton L."/>
            <person name="Fulton R."/>
            <person name="Fronick C."/>
            <person name="O'Laughlin M."/>
            <person name="Godfrey J."/>
            <person name="Miner T."/>
            <person name="Herter B."/>
            <person name="Appelbaum E."/>
            <person name="Cordes M."/>
            <person name="Lek S."/>
            <person name="Wollam A."/>
            <person name="Pepin K.H."/>
            <person name="Palsikar V.B."/>
            <person name="Mitreva M."/>
            <person name="Wilson R.K."/>
        </authorList>
    </citation>
    <scope>NUCLEOTIDE SEQUENCE [LARGE SCALE GENOMIC DNA]</scope>
    <source>
        <strain evidence="1 2">ATCC 14940</strain>
    </source>
</reference>
<feature type="non-terminal residue" evidence="1">
    <location>
        <position position="1"/>
    </location>
</feature>